<dbReference type="CDD" id="cd14498">
    <property type="entry name" value="DSP"/>
    <property type="match status" value="1"/>
</dbReference>
<gene>
    <name evidence="2" type="ORF">HZS54_20060</name>
</gene>
<dbReference type="PANTHER" id="PTHR46377:SF1">
    <property type="entry name" value="DUAL SPECIFICITY PROTEIN PHOSPHATASE 19"/>
    <property type="match status" value="1"/>
</dbReference>
<name>A0A7D5PD42_9EURY</name>
<dbReference type="GO" id="GO:0008579">
    <property type="term" value="F:JUN kinase phosphatase activity"/>
    <property type="evidence" value="ECO:0007669"/>
    <property type="project" value="TreeGrafter"/>
</dbReference>
<dbReference type="PROSITE" id="PS50056">
    <property type="entry name" value="TYR_PHOSPHATASE_2"/>
    <property type="match status" value="1"/>
</dbReference>
<dbReference type="InterPro" id="IPR029021">
    <property type="entry name" value="Prot-tyrosine_phosphatase-like"/>
</dbReference>
<dbReference type="KEGG" id="hpel:HZS54_20060"/>
<dbReference type="RefSeq" id="WP_179918824.1">
    <property type="nucleotide sequence ID" value="NZ_CP058909.1"/>
</dbReference>
<reference evidence="2 3" key="1">
    <citation type="submission" date="2020-07" db="EMBL/GenBank/DDBJ databases">
        <title>Halosimplex litoreum sp. nov. and Halosimplex rubrum sp. nov., isolated from different salt environments.</title>
        <authorList>
            <person name="Cui H."/>
        </authorList>
    </citation>
    <scope>NUCLEOTIDE SEQUENCE [LARGE SCALE GENOMIC DNA]</scope>
    <source>
        <strain evidence="2 3">R2</strain>
    </source>
</reference>
<proteinExistence type="predicted"/>
<dbReference type="InterPro" id="IPR000387">
    <property type="entry name" value="Tyr_Pase_dom"/>
</dbReference>
<keyword evidence="3" id="KW-1185">Reference proteome</keyword>
<dbReference type="PANTHER" id="PTHR46377">
    <property type="entry name" value="DUAL SPECIFICITY PROTEIN PHOSPHATASE 19"/>
    <property type="match status" value="1"/>
</dbReference>
<dbReference type="InterPro" id="IPR000340">
    <property type="entry name" value="Dual-sp_phosphatase_cat-dom"/>
</dbReference>
<sequence length="138" mass="15144">MNQLRDDLLFGDIHAAGNHKVYRRYSVDVVVKLCGLDPLPEYPDDVEAIDCSMPDGESNTVDEFRKAVSVVLEKRDEGGTVFVHCAAGNSRSVTVVAAVLAITEDNEFQGVLDEIRESVNVDPEPALVENGDQVVREQ</sequence>
<accession>A0A7D5PD42</accession>
<evidence type="ECO:0000259" key="1">
    <source>
        <dbReference type="PROSITE" id="PS50056"/>
    </source>
</evidence>
<feature type="domain" description="Tyrosine specific protein phosphatases" evidence="1">
    <location>
        <begin position="62"/>
        <end position="117"/>
    </location>
</feature>
<dbReference type="AlphaFoldDB" id="A0A7D5PD42"/>
<evidence type="ECO:0000313" key="3">
    <source>
        <dbReference type="Proteomes" id="UP000509346"/>
    </source>
</evidence>
<dbReference type="SUPFAM" id="SSF52799">
    <property type="entry name" value="(Phosphotyrosine protein) phosphatases II"/>
    <property type="match status" value="1"/>
</dbReference>
<organism evidence="2 3">
    <name type="scientific">Halosimplex pelagicum</name>
    <dbReference type="NCBI Taxonomy" id="869886"/>
    <lineage>
        <taxon>Archaea</taxon>
        <taxon>Methanobacteriati</taxon>
        <taxon>Methanobacteriota</taxon>
        <taxon>Stenosarchaea group</taxon>
        <taxon>Halobacteria</taxon>
        <taxon>Halobacteriales</taxon>
        <taxon>Haloarculaceae</taxon>
        <taxon>Halosimplex</taxon>
    </lineage>
</organism>
<dbReference type="EMBL" id="CP058909">
    <property type="protein sequence ID" value="QLH83782.1"/>
    <property type="molecule type" value="Genomic_DNA"/>
</dbReference>
<dbReference type="Pfam" id="PF00782">
    <property type="entry name" value="DSPc"/>
    <property type="match status" value="1"/>
</dbReference>
<dbReference type="Proteomes" id="UP000509346">
    <property type="component" value="Chromosome"/>
</dbReference>
<dbReference type="GO" id="GO:0005737">
    <property type="term" value="C:cytoplasm"/>
    <property type="evidence" value="ECO:0007669"/>
    <property type="project" value="TreeGrafter"/>
</dbReference>
<evidence type="ECO:0000313" key="2">
    <source>
        <dbReference type="EMBL" id="QLH83782.1"/>
    </source>
</evidence>
<dbReference type="Gene3D" id="3.90.190.10">
    <property type="entry name" value="Protein tyrosine phosphatase superfamily"/>
    <property type="match status" value="1"/>
</dbReference>
<protein>
    <submittedName>
        <fullName evidence="2">Dual specificity protein phosphatase family protein</fullName>
    </submittedName>
</protein>
<dbReference type="GeneID" id="56084935"/>